<keyword evidence="4" id="KW-0436">Ligase</keyword>
<dbReference type="InterPro" id="IPR020845">
    <property type="entry name" value="AMP-binding_CS"/>
</dbReference>
<protein>
    <submittedName>
        <fullName evidence="4">Fatty-acyl-CoA synthase</fullName>
        <ecNumber evidence="4">6.2.1.-</ecNumber>
    </submittedName>
</protein>
<dbReference type="InterPro" id="IPR045851">
    <property type="entry name" value="AMP-bd_C_sf"/>
</dbReference>
<accession>A0A7W8VDA0</accession>
<gene>
    <name evidence="4" type="ORF">HDA36_002365</name>
</gene>
<organism evidence="4 5">
    <name type="scientific">Nocardiopsis composta</name>
    <dbReference type="NCBI Taxonomy" id="157465"/>
    <lineage>
        <taxon>Bacteria</taxon>
        <taxon>Bacillati</taxon>
        <taxon>Actinomycetota</taxon>
        <taxon>Actinomycetes</taxon>
        <taxon>Streptosporangiales</taxon>
        <taxon>Nocardiopsidaceae</taxon>
        <taxon>Nocardiopsis</taxon>
    </lineage>
</organism>
<dbReference type="Gene3D" id="3.40.50.12780">
    <property type="entry name" value="N-terminal domain of ligase-like"/>
    <property type="match status" value="1"/>
</dbReference>
<dbReference type="Pfam" id="PF00501">
    <property type="entry name" value="AMP-binding"/>
    <property type="match status" value="1"/>
</dbReference>
<dbReference type="PANTHER" id="PTHR43767:SF1">
    <property type="entry name" value="NONRIBOSOMAL PEPTIDE SYNTHASE PES1 (EUROFUNG)-RELATED"/>
    <property type="match status" value="1"/>
</dbReference>
<dbReference type="InterPro" id="IPR025110">
    <property type="entry name" value="AMP-bd_C"/>
</dbReference>
<dbReference type="AlphaFoldDB" id="A0A7W8VDA0"/>
<feature type="domain" description="AMP-binding enzyme C-terminal" evidence="3">
    <location>
        <begin position="473"/>
        <end position="548"/>
    </location>
</feature>
<feature type="region of interest" description="Disordered" evidence="1">
    <location>
        <begin position="1"/>
        <end position="25"/>
    </location>
</feature>
<evidence type="ECO:0000259" key="2">
    <source>
        <dbReference type="Pfam" id="PF00501"/>
    </source>
</evidence>
<dbReference type="InterPro" id="IPR000873">
    <property type="entry name" value="AMP-dep_synth/lig_dom"/>
</dbReference>
<dbReference type="RefSeq" id="WP_246528229.1">
    <property type="nucleotide sequence ID" value="NZ_JACHDB010000001.1"/>
</dbReference>
<dbReference type="GO" id="GO:0016878">
    <property type="term" value="F:acid-thiol ligase activity"/>
    <property type="evidence" value="ECO:0007669"/>
    <property type="project" value="UniProtKB-ARBA"/>
</dbReference>
<dbReference type="Proteomes" id="UP000572635">
    <property type="component" value="Unassembled WGS sequence"/>
</dbReference>
<dbReference type="NCBIfam" id="NF005863">
    <property type="entry name" value="PRK07798.1"/>
    <property type="match status" value="1"/>
</dbReference>
<proteinExistence type="predicted"/>
<name>A0A7W8VDA0_9ACTN</name>
<keyword evidence="5" id="KW-1185">Reference proteome</keyword>
<dbReference type="InterPro" id="IPR050237">
    <property type="entry name" value="ATP-dep_AMP-bd_enzyme"/>
</dbReference>
<dbReference type="SUPFAM" id="SSF56801">
    <property type="entry name" value="Acetyl-CoA synthetase-like"/>
    <property type="match status" value="1"/>
</dbReference>
<evidence type="ECO:0000256" key="1">
    <source>
        <dbReference type="SAM" id="MobiDB-lite"/>
    </source>
</evidence>
<comment type="caution">
    <text evidence="4">The sequence shown here is derived from an EMBL/GenBank/DDBJ whole genome shotgun (WGS) entry which is preliminary data.</text>
</comment>
<dbReference type="Gene3D" id="3.30.300.30">
    <property type="match status" value="1"/>
</dbReference>
<dbReference type="EMBL" id="JACHDB010000001">
    <property type="protein sequence ID" value="MBB5432281.1"/>
    <property type="molecule type" value="Genomic_DNA"/>
</dbReference>
<sequence length="574" mass="60407">MTETGHRAAAPSGPAPGSPAPEASAAEAGDLGLTGLLSAIAAAVPERTAVVAGGRRLSYAGLEHRAGLLARHLAAAGIRPGEHVALLSYNRAEWLESFFGVLRAGAVPVNVNYRYVAEELRYVLDDSRAVALIAERSLTPAVAGVRDRLPRLRHVLLLDDGAPCPAPGPLPGTGYEAALAGAAELPAPAAEPRGDALYLLYTGGTTGFPKGVMWRQEDIFHAALERRGPGDPRIRRAAEAGERALRCSAHRMLVLGPLMHAAGQWNALSMLFCGKTVLLNTDRVFDAGRVAALADREGAQSVQLVGDAMARPLAQALLSGEHACADLRTVASGGTPLTPAVRALWRGWRPGITLRDSYGGSETGVCGAAAEGPGERRFAMGASVAVLDERMRPLPPGSESAGRIGRIARTGRIPLGYFNDPVKTERTFPRDPDGRRWVMSGDYGTVAGDGSIVLLGRGSAVINTGGEKVYPEEVESVLKAHPDVADTIVVPSPDELLGQRVTAVIAPVPGRSPSPERLREHCRTRLAGFKVPRAFRVVDRVRRTAVGKQDYRWAAAVARGAAPAEAREGAAAGR</sequence>
<evidence type="ECO:0000313" key="4">
    <source>
        <dbReference type="EMBL" id="MBB5432281.1"/>
    </source>
</evidence>
<reference evidence="4 5" key="1">
    <citation type="submission" date="2020-08" db="EMBL/GenBank/DDBJ databases">
        <title>Sequencing the genomes of 1000 actinobacteria strains.</title>
        <authorList>
            <person name="Klenk H.-P."/>
        </authorList>
    </citation>
    <scope>NUCLEOTIDE SEQUENCE [LARGE SCALE GENOMIC DNA]</scope>
    <source>
        <strain evidence="4 5">DSM 44551</strain>
    </source>
</reference>
<dbReference type="PROSITE" id="PS00455">
    <property type="entry name" value="AMP_BINDING"/>
    <property type="match status" value="1"/>
</dbReference>
<evidence type="ECO:0000259" key="3">
    <source>
        <dbReference type="Pfam" id="PF13193"/>
    </source>
</evidence>
<dbReference type="InterPro" id="IPR042099">
    <property type="entry name" value="ANL_N_sf"/>
</dbReference>
<evidence type="ECO:0000313" key="5">
    <source>
        <dbReference type="Proteomes" id="UP000572635"/>
    </source>
</evidence>
<dbReference type="Pfam" id="PF13193">
    <property type="entry name" value="AMP-binding_C"/>
    <property type="match status" value="1"/>
</dbReference>
<dbReference type="PANTHER" id="PTHR43767">
    <property type="entry name" value="LONG-CHAIN-FATTY-ACID--COA LIGASE"/>
    <property type="match status" value="1"/>
</dbReference>
<feature type="domain" description="AMP-dependent synthetase/ligase" evidence="2">
    <location>
        <begin position="41"/>
        <end position="402"/>
    </location>
</feature>
<dbReference type="EC" id="6.2.1.-" evidence="4"/>